<evidence type="ECO:0000313" key="2">
    <source>
        <dbReference type="Proteomes" id="UP000184144"/>
    </source>
</evidence>
<dbReference type="PANTHER" id="PTHR42110:SF1">
    <property type="entry name" value="L-ASPARAGINASE, PUTATIVE (AFU_ORTHOLOGUE AFUA_3G11890)-RELATED"/>
    <property type="match status" value="1"/>
</dbReference>
<dbReference type="AlphaFoldDB" id="A0A1M5BZ34"/>
<organism evidence="1 2">
    <name type="scientific">Litoreibacter ascidiaceicola</name>
    <dbReference type="NCBI Taxonomy" id="1486859"/>
    <lineage>
        <taxon>Bacteria</taxon>
        <taxon>Pseudomonadati</taxon>
        <taxon>Pseudomonadota</taxon>
        <taxon>Alphaproteobacteria</taxon>
        <taxon>Rhodobacterales</taxon>
        <taxon>Roseobacteraceae</taxon>
        <taxon>Litoreibacter</taxon>
    </lineage>
</organism>
<proteinExistence type="predicted"/>
<evidence type="ECO:0000313" key="1">
    <source>
        <dbReference type="EMBL" id="SHF47794.1"/>
    </source>
</evidence>
<dbReference type="Pfam" id="PF06089">
    <property type="entry name" value="Asparaginase_II"/>
    <property type="match status" value="1"/>
</dbReference>
<sequence length="332" mass="35352">MTQPIPMVEIWRGDLLESQHLGHAVVCDSSGNVVEAWGDDEKVIYPRSSCKMLQALPLIESGAADAYGLTPEQLALSCASHKGAAIHTDRVQVWLDTLGLQVSDFRCGPQKPSDKDAHEALIRAGKQPCQIHNNCSGKHSGFLTLNKHLGAGQDYVEVDHPVQRAARAAFEEMTGETAEFYGIDGCSAPNFSTTVSGLARAMARMAKPTGSDARAKASTRLVDAMRAHPDLVAGEGRACTELMRAMDGKVAIKTGAEAVFVAILPEQGLGMALKIVDGGTRAAEAAIAGLLVKYGALDANHPMAKKRLHGPITNWNGLITGHMRLSPGFIQL</sequence>
<protein>
    <submittedName>
        <fullName evidence="1">Asparaginase</fullName>
    </submittedName>
</protein>
<dbReference type="EMBL" id="FQUV01000006">
    <property type="protein sequence ID" value="SHF47794.1"/>
    <property type="molecule type" value="Genomic_DNA"/>
</dbReference>
<dbReference type="Proteomes" id="UP000184144">
    <property type="component" value="Unassembled WGS sequence"/>
</dbReference>
<name>A0A1M5BZ34_9RHOB</name>
<dbReference type="STRING" id="1486859.SAMN05444273_106210"/>
<keyword evidence="2" id="KW-1185">Reference proteome</keyword>
<reference evidence="2" key="1">
    <citation type="submission" date="2016-11" db="EMBL/GenBank/DDBJ databases">
        <authorList>
            <person name="Varghese N."/>
            <person name="Submissions S."/>
        </authorList>
    </citation>
    <scope>NUCLEOTIDE SEQUENCE [LARGE SCALE GENOMIC DNA]</scope>
    <source>
        <strain evidence="2">DSM 100566</strain>
    </source>
</reference>
<gene>
    <name evidence="1" type="ORF">SAMN05444273_106210</name>
</gene>
<dbReference type="PANTHER" id="PTHR42110">
    <property type="entry name" value="L-ASPARAGINASE, PUTATIVE (AFU_ORTHOLOGUE AFUA_3G11890)-RELATED"/>
    <property type="match status" value="1"/>
</dbReference>
<dbReference type="OrthoDB" id="9780674at2"/>
<dbReference type="RefSeq" id="WP_073144849.1">
    <property type="nucleotide sequence ID" value="NZ_FQUV01000006.1"/>
</dbReference>
<dbReference type="InterPro" id="IPR010349">
    <property type="entry name" value="Asparaginase_II"/>
</dbReference>
<accession>A0A1M5BZ34</accession>